<reference evidence="3" key="1">
    <citation type="submission" date="2015-01" db="EMBL/GenBank/DDBJ databases">
        <authorList>
            <person name="MANFREDI Pablo"/>
        </authorList>
    </citation>
    <scope>NUCLEOTIDE SEQUENCE [LARGE SCALE GENOMIC DNA]</scope>
    <source>
        <strain evidence="3">Ccyn2B</strain>
    </source>
</reference>
<sequence length="219" mass="26188">MESKLLQEAFLSWTFPLFLFIFVIIALLKATYPHHFSEYLKLPFNNKYIIIYEKKERKVQLFTVVSFFLQWFSLSLFFYIWGQFFKINLSPSTGFLFLDIAFVILCFLILKLFIQKGISYLFDLKGFSKTYIFSRIAYSSYASIFITTFLFFLMFSTSLREIYFYVLLTTLLIINILGWINIIKIHQKAIKPYIIYFILYLCSFEIAPYVFLICKSNIL</sequence>
<dbReference type="EMBL" id="CDOD01000003">
    <property type="protein sequence ID" value="CEN32531.1"/>
    <property type="molecule type" value="Genomic_DNA"/>
</dbReference>
<feature type="transmembrane region" description="Helical" evidence="1">
    <location>
        <begin position="61"/>
        <end position="82"/>
    </location>
</feature>
<keyword evidence="1" id="KW-0472">Membrane</keyword>
<keyword evidence="1" id="KW-1133">Transmembrane helix</keyword>
<keyword evidence="3" id="KW-1185">Reference proteome</keyword>
<protein>
    <recommendedName>
        <fullName evidence="4">DUF4271 domain-containing protein</fullName>
    </recommendedName>
</protein>
<feature type="transmembrane region" description="Helical" evidence="1">
    <location>
        <begin position="94"/>
        <end position="114"/>
    </location>
</feature>
<feature type="transmembrane region" description="Helical" evidence="1">
    <location>
        <begin position="162"/>
        <end position="182"/>
    </location>
</feature>
<evidence type="ECO:0000256" key="1">
    <source>
        <dbReference type="SAM" id="Phobius"/>
    </source>
</evidence>
<evidence type="ECO:0000313" key="2">
    <source>
        <dbReference type="EMBL" id="CEN32531.1"/>
    </source>
</evidence>
<dbReference type="Pfam" id="PF14093">
    <property type="entry name" value="DUF4271"/>
    <property type="match status" value="1"/>
</dbReference>
<evidence type="ECO:0008006" key="4">
    <source>
        <dbReference type="Google" id="ProtNLM"/>
    </source>
</evidence>
<feature type="transmembrane region" description="Helical" evidence="1">
    <location>
        <begin position="12"/>
        <end position="32"/>
    </location>
</feature>
<name>A0A0B7GYX0_9FLAO</name>
<organism evidence="2 3">
    <name type="scientific">Capnocytophaga cynodegmi</name>
    <dbReference type="NCBI Taxonomy" id="28189"/>
    <lineage>
        <taxon>Bacteria</taxon>
        <taxon>Pseudomonadati</taxon>
        <taxon>Bacteroidota</taxon>
        <taxon>Flavobacteriia</taxon>
        <taxon>Flavobacteriales</taxon>
        <taxon>Flavobacteriaceae</taxon>
        <taxon>Capnocytophaga</taxon>
    </lineage>
</organism>
<accession>A0A0B7GYX0</accession>
<feature type="transmembrane region" description="Helical" evidence="1">
    <location>
        <begin position="194"/>
        <end position="213"/>
    </location>
</feature>
<gene>
    <name evidence="2" type="ORF">CCYN2B_110050</name>
</gene>
<feature type="transmembrane region" description="Helical" evidence="1">
    <location>
        <begin position="135"/>
        <end position="156"/>
    </location>
</feature>
<dbReference type="AlphaFoldDB" id="A0A0B7GYX0"/>
<dbReference type="RefSeq" id="WP_041989706.1">
    <property type="nucleotide sequence ID" value="NZ_CDOD01000003.1"/>
</dbReference>
<dbReference type="InterPro" id="IPR025367">
    <property type="entry name" value="DUF4271"/>
</dbReference>
<dbReference type="STRING" id="28189.CCYN74_10128"/>
<keyword evidence="1" id="KW-0812">Transmembrane</keyword>
<proteinExistence type="predicted"/>
<dbReference type="Proteomes" id="UP000038055">
    <property type="component" value="Unassembled WGS sequence"/>
</dbReference>
<evidence type="ECO:0000313" key="3">
    <source>
        <dbReference type="Proteomes" id="UP000038055"/>
    </source>
</evidence>